<sequence length="187" mass="20572">MEFHHGLQMFTRPTQFYPRSSYLPLKLFSRTAWSKGQDITASSSPSPSLSVAKQKGKGKAKAISISSSADNDAVHESDIEDEDVVGEDTDRSEWEDIEEAMSQSRLDIDNVRHTRSMTSSAQASTSSTVIKRASPIGLYSSDDSHAPDPKSDSSPFRLPPFEIRQMAQDFSSAPSNSFTSGPRAFDF</sequence>
<dbReference type="Proteomes" id="UP000297245">
    <property type="component" value="Unassembled WGS sequence"/>
</dbReference>
<name>A0A4S8KSH0_DENBC</name>
<dbReference type="AlphaFoldDB" id="A0A4S8KSH0"/>
<evidence type="ECO:0000313" key="3">
    <source>
        <dbReference type="Proteomes" id="UP000297245"/>
    </source>
</evidence>
<reference evidence="2 3" key="1">
    <citation type="journal article" date="2019" name="Nat. Ecol. Evol.">
        <title>Megaphylogeny resolves global patterns of mushroom evolution.</title>
        <authorList>
            <person name="Varga T."/>
            <person name="Krizsan K."/>
            <person name="Foldi C."/>
            <person name="Dima B."/>
            <person name="Sanchez-Garcia M."/>
            <person name="Sanchez-Ramirez S."/>
            <person name="Szollosi G.J."/>
            <person name="Szarkandi J.G."/>
            <person name="Papp V."/>
            <person name="Albert L."/>
            <person name="Andreopoulos W."/>
            <person name="Angelini C."/>
            <person name="Antonin V."/>
            <person name="Barry K.W."/>
            <person name="Bougher N.L."/>
            <person name="Buchanan P."/>
            <person name="Buyck B."/>
            <person name="Bense V."/>
            <person name="Catcheside P."/>
            <person name="Chovatia M."/>
            <person name="Cooper J."/>
            <person name="Damon W."/>
            <person name="Desjardin D."/>
            <person name="Finy P."/>
            <person name="Geml J."/>
            <person name="Haridas S."/>
            <person name="Hughes K."/>
            <person name="Justo A."/>
            <person name="Karasinski D."/>
            <person name="Kautmanova I."/>
            <person name="Kiss B."/>
            <person name="Kocsube S."/>
            <person name="Kotiranta H."/>
            <person name="LaButti K.M."/>
            <person name="Lechner B.E."/>
            <person name="Liimatainen K."/>
            <person name="Lipzen A."/>
            <person name="Lukacs Z."/>
            <person name="Mihaltcheva S."/>
            <person name="Morgado L.N."/>
            <person name="Niskanen T."/>
            <person name="Noordeloos M.E."/>
            <person name="Ohm R.A."/>
            <person name="Ortiz-Santana B."/>
            <person name="Ovrebo C."/>
            <person name="Racz N."/>
            <person name="Riley R."/>
            <person name="Savchenko A."/>
            <person name="Shiryaev A."/>
            <person name="Soop K."/>
            <person name="Spirin V."/>
            <person name="Szebenyi C."/>
            <person name="Tomsovsky M."/>
            <person name="Tulloss R.E."/>
            <person name="Uehling J."/>
            <person name="Grigoriev I.V."/>
            <person name="Vagvolgyi C."/>
            <person name="Papp T."/>
            <person name="Martin F.M."/>
            <person name="Miettinen O."/>
            <person name="Hibbett D.S."/>
            <person name="Nagy L.G."/>
        </authorList>
    </citation>
    <scope>NUCLEOTIDE SEQUENCE [LARGE SCALE GENOMIC DNA]</scope>
    <source>
        <strain evidence="2 3">CBS 962.96</strain>
    </source>
</reference>
<keyword evidence="3" id="KW-1185">Reference proteome</keyword>
<organism evidence="2 3">
    <name type="scientific">Dendrothele bispora (strain CBS 962.96)</name>
    <dbReference type="NCBI Taxonomy" id="1314807"/>
    <lineage>
        <taxon>Eukaryota</taxon>
        <taxon>Fungi</taxon>
        <taxon>Dikarya</taxon>
        <taxon>Basidiomycota</taxon>
        <taxon>Agaricomycotina</taxon>
        <taxon>Agaricomycetes</taxon>
        <taxon>Agaricomycetidae</taxon>
        <taxon>Agaricales</taxon>
        <taxon>Agaricales incertae sedis</taxon>
        <taxon>Dendrothele</taxon>
    </lineage>
</organism>
<evidence type="ECO:0000256" key="1">
    <source>
        <dbReference type="SAM" id="MobiDB-lite"/>
    </source>
</evidence>
<protein>
    <submittedName>
        <fullName evidence="2">Uncharacterized protein</fullName>
    </submittedName>
</protein>
<proteinExistence type="predicted"/>
<evidence type="ECO:0000313" key="2">
    <source>
        <dbReference type="EMBL" id="THU78742.1"/>
    </source>
</evidence>
<feature type="compositionally biased region" description="Low complexity" evidence="1">
    <location>
        <begin position="61"/>
        <end position="71"/>
    </location>
</feature>
<feature type="compositionally biased region" description="Low complexity" evidence="1">
    <location>
        <begin position="42"/>
        <end position="53"/>
    </location>
</feature>
<feature type="region of interest" description="Disordered" evidence="1">
    <location>
        <begin position="37"/>
        <end position="93"/>
    </location>
</feature>
<gene>
    <name evidence="2" type="ORF">K435DRAFT_811303</name>
</gene>
<feature type="region of interest" description="Disordered" evidence="1">
    <location>
        <begin position="137"/>
        <end position="187"/>
    </location>
</feature>
<feature type="compositionally biased region" description="Acidic residues" evidence="1">
    <location>
        <begin position="78"/>
        <end position="87"/>
    </location>
</feature>
<dbReference type="EMBL" id="ML180141">
    <property type="protein sequence ID" value="THU78742.1"/>
    <property type="molecule type" value="Genomic_DNA"/>
</dbReference>
<feature type="compositionally biased region" description="Basic and acidic residues" evidence="1">
    <location>
        <begin position="142"/>
        <end position="151"/>
    </location>
</feature>
<accession>A0A4S8KSH0</accession>
<feature type="compositionally biased region" description="Polar residues" evidence="1">
    <location>
        <begin position="168"/>
        <end position="180"/>
    </location>
</feature>